<evidence type="ECO:0000313" key="8">
    <source>
        <dbReference type="WBParaSite" id="L893_g22466.t1"/>
    </source>
</evidence>
<feature type="transmembrane region" description="Helical" evidence="6">
    <location>
        <begin position="61"/>
        <end position="84"/>
    </location>
</feature>
<reference evidence="8" key="1">
    <citation type="submission" date="2016-11" db="UniProtKB">
        <authorList>
            <consortium name="WormBaseParasite"/>
        </authorList>
    </citation>
    <scope>IDENTIFICATION</scope>
</reference>
<evidence type="ECO:0000256" key="6">
    <source>
        <dbReference type="SAM" id="Phobius"/>
    </source>
</evidence>
<feature type="region of interest" description="Disordered" evidence="5">
    <location>
        <begin position="1"/>
        <end position="24"/>
    </location>
</feature>
<feature type="compositionally biased region" description="Basic and acidic residues" evidence="5">
    <location>
        <begin position="1"/>
        <end position="21"/>
    </location>
</feature>
<feature type="transmembrane region" description="Helical" evidence="6">
    <location>
        <begin position="399"/>
        <end position="423"/>
    </location>
</feature>
<proteinExistence type="predicted"/>
<dbReference type="InterPro" id="IPR004842">
    <property type="entry name" value="SLC12A_fam"/>
</dbReference>
<dbReference type="GO" id="GO:0006884">
    <property type="term" value="P:cell volume homeostasis"/>
    <property type="evidence" value="ECO:0007669"/>
    <property type="project" value="TreeGrafter"/>
</dbReference>
<evidence type="ECO:0000256" key="3">
    <source>
        <dbReference type="ARBA" id="ARBA00022989"/>
    </source>
</evidence>
<evidence type="ECO:0000256" key="5">
    <source>
        <dbReference type="SAM" id="MobiDB-lite"/>
    </source>
</evidence>
<feature type="transmembrane region" description="Helical" evidence="6">
    <location>
        <begin position="367"/>
        <end position="387"/>
    </location>
</feature>
<keyword evidence="7" id="KW-1185">Reference proteome</keyword>
<feature type="transmembrane region" description="Helical" evidence="6">
    <location>
        <begin position="443"/>
        <end position="467"/>
    </location>
</feature>
<dbReference type="GO" id="GO:0055064">
    <property type="term" value="P:chloride ion homeostasis"/>
    <property type="evidence" value="ECO:0007669"/>
    <property type="project" value="TreeGrafter"/>
</dbReference>
<evidence type="ECO:0000256" key="1">
    <source>
        <dbReference type="ARBA" id="ARBA00004141"/>
    </source>
</evidence>
<dbReference type="AlphaFoldDB" id="A0A1I7Z3K7"/>
<dbReference type="GO" id="GO:0016020">
    <property type="term" value="C:membrane"/>
    <property type="evidence" value="ECO:0007669"/>
    <property type="project" value="UniProtKB-SubCell"/>
</dbReference>
<feature type="transmembrane region" description="Helical" evidence="6">
    <location>
        <begin position="234"/>
        <end position="256"/>
    </location>
</feature>
<keyword evidence="3 6" id="KW-1133">Transmembrane helix</keyword>
<evidence type="ECO:0000256" key="4">
    <source>
        <dbReference type="ARBA" id="ARBA00023136"/>
    </source>
</evidence>
<dbReference type="GO" id="GO:0015379">
    <property type="term" value="F:potassium:chloride symporter activity"/>
    <property type="evidence" value="ECO:0007669"/>
    <property type="project" value="TreeGrafter"/>
</dbReference>
<feature type="transmembrane region" description="Helical" evidence="6">
    <location>
        <begin position="90"/>
        <end position="115"/>
    </location>
</feature>
<accession>A0A1I7Z3K7</accession>
<dbReference type="Proteomes" id="UP000095287">
    <property type="component" value="Unplaced"/>
</dbReference>
<evidence type="ECO:0000256" key="2">
    <source>
        <dbReference type="ARBA" id="ARBA00022692"/>
    </source>
</evidence>
<dbReference type="PANTHER" id="PTHR11827">
    <property type="entry name" value="SOLUTE CARRIER FAMILY 12, CATION COTRANSPORTERS"/>
    <property type="match status" value="1"/>
</dbReference>
<organism evidence="7 8">
    <name type="scientific">Steinernema glaseri</name>
    <dbReference type="NCBI Taxonomy" id="37863"/>
    <lineage>
        <taxon>Eukaryota</taxon>
        <taxon>Metazoa</taxon>
        <taxon>Ecdysozoa</taxon>
        <taxon>Nematoda</taxon>
        <taxon>Chromadorea</taxon>
        <taxon>Rhabditida</taxon>
        <taxon>Tylenchina</taxon>
        <taxon>Panagrolaimomorpha</taxon>
        <taxon>Strongyloidoidea</taxon>
        <taxon>Steinernematidae</taxon>
        <taxon>Steinernema</taxon>
    </lineage>
</organism>
<comment type="subcellular location">
    <subcellularLocation>
        <location evidence="1">Membrane</location>
        <topology evidence="1">Multi-pass membrane protein</topology>
    </subcellularLocation>
</comment>
<keyword evidence="2 6" id="KW-0812">Transmembrane</keyword>
<sequence length="1022" mass="113446">MDKKSTKLPTEKEPLNVEDAPRKKKPPTRILRFLKTCCDAAEATQITDDSMFFSAPRLGSFWGVFVPRIQNLLCFSFLILRLPWMVGVLGLLPCILVIVNASILVLPTTFSVVALCSSGHERLSGGPFSILSYSVGDTVALSSRLINTSARQYFVLAVALLFACANAVLAAVHVNLAVEVFVNSIALPYSLSLEDNNVWKNIFRAVSDNYWICVYSICVIVFLLVVLNKKIFQFLAFLPTISITVAVLLIYTGIVYNLITGQLQVQGCATGNVLHPRSLFEPKTVGPNRCICHPSANRYPNIGNFTTANSRNASFTDDPRFPRCYTVKTDFRCHNATSNLRALSFLSKSWTTGEKSALIDEDEFPTLVRFLALVITALSGHVFNVNISPKVANPRKRVVCSTVAAKIYAITVFFVNSLVYGVFVDSILLSDRYGITRDHQMTASLIAVGSPHVINGLMILTSVFAAAQCARAQKTIVREVLKCRLFDGMGLLHSIFTSCKKTAAKVPMSRELIKKYVRIRDGLLSLVETIGFITLCLITDADSLIIIAAQLFLQAAVVINLISGMLHAFGNNAWHPSFPLFNSKLAIFIGFFCLAVSCCLHFTIAICHFCVFLVLTVVVFVKPDPVTSLGFVDFMMYVADAMLSSSIGKVARPGKGRFHHRIVIFSHTPEIPDALIRAGKALEQGSGCPSLVMTLIREPPCTPGEKRMQMGKFEVACSKMGMNVNDLPGHAMILYYQKISSLDSVIMAAYNNAGMGMFKLDTVIMNYPTKTIIAATAIPFYYHSSMHRAMRRNGNVIVMKGSFLMRSLETIDVWWILDAGDLLFCLAKQLSQYEKMIESSNKKAKVRLYVVVPDQLSLASMVEKKLIEWMVQNRAVFHSVEVVKVQICLIWMYVSKLKEQIEFRISQAVGTTQKGERFLGRHLKKKYPVQSIIDLSFRMQSNAENLFSRAGLESAVGGVDKDNCMTILNREILNRSKKADLVVLNMPDPPVDLAPFEEYLHFVDAQIQGLDNVLLVHSCDAL</sequence>
<dbReference type="GO" id="GO:0055075">
    <property type="term" value="P:potassium ion homeostasis"/>
    <property type="evidence" value="ECO:0007669"/>
    <property type="project" value="TreeGrafter"/>
</dbReference>
<dbReference type="GO" id="GO:1990573">
    <property type="term" value="P:potassium ion import across plasma membrane"/>
    <property type="evidence" value="ECO:0007669"/>
    <property type="project" value="TreeGrafter"/>
</dbReference>
<feature type="transmembrane region" description="Helical" evidence="6">
    <location>
        <begin position="544"/>
        <end position="566"/>
    </location>
</feature>
<feature type="transmembrane region" description="Helical" evidence="6">
    <location>
        <begin position="153"/>
        <end position="174"/>
    </location>
</feature>
<feature type="transmembrane region" description="Helical" evidence="6">
    <location>
        <begin position="519"/>
        <end position="538"/>
    </location>
</feature>
<name>A0A1I7Z3K7_9BILA</name>
<feature type="transmembrane region" description="Helical" evidence="6">
    <location>
        <begin position="587"/>
        <end position="620"/>
    </location>
</feature>
<evidence type="ECO:0000313" key="7">
    <source>
        <dbReference type="Proteomes" id="UP000095287"/>
    </source>
</evidence>
<dbReference type="PANTHER" id="PTHR11827:SF72">
    <property type="entry name" value="GH08340P"/>
    <property type="match status" value="1"/>
</dbReference>
<protein>
    <submittedName>
        <fullName evidence="8">Sulfate_transp domain-containing protein</fullName>
    </submittedName>
</protein>
<feature type="transmembrane region" description="Helical" evidence="6">
    <location>
        <begin position="209"/>
        <end position="227"/>
    </location>
</feature>
<keyword evidence="4 6" id="KW-0472">Membrane</keyword>
<dbReference type="WBParaSite" id="L893_g22466.t1">
    <property type="protein sequence ID" value="L893_g22466.t1"/>
    <property type="gene ID" value="L893_g22466"/>
</dbReference>